<comment type="caution">
    <text evidence="1">The sequence shown here is derived from an EMBL/GenBank/DDBJ whole genome shotgun (WGS) entry which is preliminary data.</text>
</comment>
<evidence type="ECO:0008006" key="3">
    <source>
        <dbReference type="Google" id="ProtNLM"/>
    </source>
</evidence>
<dbReference type="PANTHER" id="PTHR30348">
    <property type="entry name" value="UNCHARACTERIZED PROTEIN YECE"/>
    <property type="match status" value="1"/>
</dbReference>
<gene>
    <name evidence="1" type="ORF">B9Q08_02245</name>
</gene>
<dbReference type="InterPro" id="IPR002763">
    <property type="entry name" value="DUF72"/>
</dbReference>
<dbReference type="InterPro" id="IPR036520">
    <property type="entry name" value="UPF0759_sf"/>
</dbReference>
<dbReference type="PANTHER" id="PTHR30348:SF4">
    <property type="entry name" value="DUF72 DOMAIN-CONTAINING PROTEIN"/>
    <property type="match status" value="1"/>
</dbReference>
<evidence type="ECO:0000313" key="1">
    <source>
        <dbReference type="EMBL" id="PSN91780.1"/>
    </source>
</evidence>
<dbReference type="Gene3D" id="3.20.20.410">
    <property type="entry name" value="Protein of unknown function UPF0759"/>
    <property type="match status" value="1"/>
</dbReference>
<dbReference type="Proteomes" id="UP000240490">
    <property type="component" value="Unassembled WGS sequence"/>
</dbReference>
<organism evidence="1 2">
    <name type="scientific">Candidatus Marsarchaeota G2 archaeon ECH_B_SAG-M15</name>
    <dbReference type="NCBI Taxonomy" id="1978162"/>
    <lineage>
        <taxon>Archaea</taxon>
        <taxon>Candidatus Marsarchaeota</taxon>
        <taxon>Candidatus Marsarchaeota group 2</taxon>
    </lineage>
</organism>
<accession>A0A2R6AZG7</accession>
<reference evidence="1 2" key="1">
    <citation type="submission" date="2017-04" db="EMBL/GenBank/DDBJ databases">
        <title>Novel microbial lineages endemic to geothermal iron-oxide mats fill important gaps in the evolutionary history of Archaea.</title>
        <authorList>
            <person name="Jay Z.J."/>
            <person name="Beam J.P."/>
            <person name="Dlakic M."/>
            <person name="Rusch D.B."/>
            <person name="Kozubal M.A."/>
            <person name="Inskeep W.P."/>
        </authorList>
    </citation>
    <scope>NUCLEOTIDE SEQUENCE [LARGE SCALE GENOMIC DNA]</scope>
    <source>
        <strain evidence="1">ECH_B_SAG-M15</strain>
    </source>
</reference>
<dbReference type="AlphaFoldDB" id="A0A2R6AZG7"/>
<proteinExistence type="predicted"/>
<name>A0A2R6AZG7_9ARCH</name>
<dbReference type="SUPFAM" id="SSF117396">
    <property type="entry name" value="TM1631-like"/>
    <property type="match status" value="1"/>
</dbReference>
<protein>
    <recommendedName>
        <fullName evidence="3">DUF72 domain-containing protein</fullName>
    </recommendedName>
</protein>
<dbReference type="EMBL" id="NEXJ01000038">
    <property type="protein sequence ID" value="PSN91780.1"/>
    <property type="molecule type" value="Genomic_DNA"/>
</dbReference>
<evidence type="ECO:0000313" key="2">
    <source>
        <dbReference type="Proteomes" id="UP000240490"/>
    </source>
</evidence>
<dbReference type="Pfam" id="PF01904">
    <property type="entry name" value="DUF72"/>
    <property type="match status" value="1"/>
</dbReference>
<sequence length="301" mass="34180">MHTHPNAHEEAGGREKNLGELQGFAPRVWVGCCGWSYREWVGPFYRSRRGMFAQYSEVFGVAEVDSTFYRVPRREAFRALARLSPPDFRFSAKLPRAVTHEARCELTPSVKDELEQLLESLEPLGSKLFCLLVQLPPSFTYEEGVSRLSRLLEHLSTEAKGVRLAVEFRHPSWVEPQNLRGAKELLSTHGASWVVVDEPLLPPIHVGGSPLVYVRLHGRGNPTWYDYLYSDTELAEWAGRVKGFVEDQETGEVIVVFNNHPHGYAPRNALRFMEMLGLPLRTPPTVPRRAGQPILDDYMNS</sequence>